<dbReference type="HAMAP" id="MF_01161">
    <property type="entry name" value="tRNA_Ile_lys_synt"/>
    <property type="match status" value="1"/>
</dbReference>
<dbReference type="InterPro" id="IPR014729">
    <property type="entry name" value="Rossmann-like_a/b/a_fold"/>
</dbReference>
<dbReference type="GO" id="GO:0032267">
    <property type="term" value="F:tRNA(Ile)-lysidine synthase activity"/>
    <property type="evidence" value="ECO:0007669"/>
    <property type="project" value="UniProtKB-EC"/>
</dbReference>
<dbReference type="GO" id="GO:0005737">
    <property type="term" value="C:cytoplasm"/>
    <property type="evidence" value="ECO:0007669"/>
    <property type="project" value="UniProtKB-SubCell"/>
</dbReference>
<dbReference type="GO" id="GO:0006400">
    <property type="term" value="P:tRNA modification"/>
    <property type="evidence" value="ECO:0007669"/>
    <property type="project" value="UniProtKB-UniRule"/>
</dbReference>
<keyword evidence="6 8" id="KW-0067">ATP-binding</keyword>
<name>A0A6I4I2R3_9SPHI</name>
<dbReference type="PANTHER" id="PTHR43033">
    <property type="entry name" value="TRNA(ILE)-LYSIDINE SYNTHASE-RELATED"/>
    <property type="match status" value="1"/>
</dbReference>
<comment type="domain">
    <text evidence="8">The N-terminal region contains the highly conserved SGGXDS motif, predicted to be a P-loop motif involved in ATP binding.</text>
</comment>
<comment type="subcellular location">
    <subcellularLocation>
        <location evidence="1 8">Cytoplasm</location>
    </subcellularLocation>
</comment>
<feature type="domain" description="Lysidine-tRNA(Ile) synthetase C-terminal" evidence="9">
    <location>
        <begin position="365"/>
        <end position="439"/>
    </location>
</feature>
<feature type="binding site" evidence="8">
    <location>
        <begin position="28"/>
        <end position="33"/>
    </location>
    <ligand>
        <name>ATP</name>
        <dbReference type="ChEBI" id="CHEBI:30616"/>
    </ligand>
</feature>
<comment type="similarity">
    <text evidence="8">Belongs to the tRNA(Ile)-lysidine synthase family.</text>
</comment>
<dbReference type="SMART" id="SM00977">
    <property type="entry name" value="TilS_C"/>
    <property type="match status" value="1"/>
</dbReference>
<reference evidence="10 11" key="1">
    <citation type="submission" date="2020-12" db="EMBL/GenBank/DDBJ databases">
        <title>HMF7856_wgs.fasta genome submission.</title>
        <authorList>
            <person name="Kang H."/>
            <person name="Kim H."/>
            <person name="Joh K."/>
        </authorList>
    </citation>
    <scope>NUCLEOTIDE SEQUENCE [LARGE SCALE GENOMIC DNA]</scope>
    <source>
        <strain evidence="10 11">HMF7856</strain>
    </source>
</reference>
<dbReference type="Proteomes" id="UP000429232">
    <property type="component" value="Chromosome"/>
</dbReference>
<comment type="catalytic activity">
    <reaction evidence="7 8">
        <text>cytidine(34) in tRNA(Ile2) + L-lysine + ATP = lysidine(34) in tRNA(Ile2) + AMP + diphosphate + H(+)</text>
        <dbReference type="Rhea" id="RHEA:43744"/>
        <dbReference type="Rhea" id="RHEA-COMP:10625"/>
        <dbReference type="Rhea" id="RHEA-COMP:10670"/>
        <dbReference type="ChEBI" id="CHEBI:15378"/>
        <dbReference type="ChEBI" id="CHEBI:30616"/>
        <dbReference type="ChEBI" id="CHEBI:32551"/>
        <dbReference type="ChEBI" id="CHEBI:33019"/>
        <dbReference type="ChEBI" id="CHEBI:82748"/>
        <dbReference type="ChEBI" id="CHEBI:83665"/>
        <dbReference type="ChEBI" id="CHEBI:456215"/>
        <dbReference type="EC" id="6.3.4.19"/>
    </reaction>
</comment>
<evidence type="ECO:0000313" key="10">
    <source>
        <dbReference type="EMBL" id="QQL49094.1"/>
    </source>
</evidence>
<keyword evidence="5 8" id="KW-0547">Nucleotide-binding</keyword>
<dbReference type="InterPro" id="IPR012795">
    <property type="entry name" value="tRNA_Ile_lys_synt_N"/>
</dbReference>
<sequence>MLPLAQFKGFVNSNNLFTTNSKILAAVSGGMDSVLLANMLKAGRYNFAIAHCNFQLRGEEAVQDEAFCRLLAESLQVAFHEIRFNTENYASNNKISIQMAARELRYQWFENVRQQNGYDVIALAHHQNDTVETILLNLTRGTGIAGLHGIKTKNSHLVRPLLFMTRNEIAATIAANDIAYREDSSNASDKYARNKIRHQVVPALKELNPNLEQTVMSEAAYFGELEQLLAMQVKKLKDQVMCFDGDEVRMPISAAAELVPQQLLLSELLSPYGFMGSTVADIIASLQKHSGRIFISPTHRLILDRTDLIISPLTDNSVDRIKITEKTGTVNFGNYKLSLRQGTVMDIPSDSNIAVLDADKFQYPLTVRQWQKGDTFYPLGMKTRKKLSDFFVSQKVPLHKKSSIPLLVNGNGDIVWVCGYRISDRYKITASTKKISIFELTEL</sequence>
<evidence type="ECO:0000256" key="7">
    <source>
        <dbReference type="ARBA" id="ARBA00048539"/>
    </source>
</evidence>
<accession>A0A6I4I2R3</accession>
<gene>
    <name evidence="8 10" type="primary">tilS</name>
    <name evidence="10" type="ORF">GO620_013035</name>
</gene>
<dbReference type="SUPFAM" id="SSF52402">
    <property type="entry name" value="Adenine nucleotide alpha hydrolases-like"/>
    <property type="match status" value="1"/>
</dbReference>
<evidence type="ECO:0000313" key="11">
    <source>
        <dbReference type="Proteomes" id="UP000429232"/>
    </source>
</evidence>
<dbReference type="SUPFAM" id="SSF56037">
    <property type="entry name" value="PheT/TilS domain"/>
    <property type="match status" value="1"/>
</dbReference>
<evidence type="ECO:0000256" key="2">
    <source>
        <dbReference type="ARBA" id="ARBA00022490"/>
    </source>
</evidence>
<evidence type="ECO:0000256" key="5">
    <source>
        <dbReference type="ARBA" id="ARBA00022741"/>
    </source>
</evidence>
<dbReference type="CDD" id="cd01992">
    <property type="entry name" value="TilS_N"/>
    <property type="match status" value="1"/>
</dbReference>
<evidence type="ECO:0000256" key="1">
    <source>
        <dbReference type="ARBA" id="ARBA00004496"/>
    </source>
</evidence>
<protein>
    <recommendedName>
        <fullName evidence="8">tRNA(Ile)-lysidine synthase</fullName>
        <ecNumber evidence="8">6.3.4.19</ecNumber>
    </recommendedName>
    <alternativeName>
        <fullName evidence="8">tRNA(Ile)-2-lysyl-cytidine synthase</fullName>
    </alternativeName>
    <alternativeName>
        <fullName evidence="8">tRNA(Ile)-lysidine synthetase</fullName>
    </alternativeName>
</protein>
<dbReference type="RefSeq" id="WP_157526948.1">
    <property type="nucleotide sequence ID" value="NZ_CP066775.1"/>
</dbReference>
<keyword evidence="3 8" id="KW-0436">Ligase</keyword>
<keyword evidence="4 8" id="KW-0819">tRNA processing</keyword>
<comment type="function">
    <text evidence="8">Ligates lysine onto the cytidine present at position 34 of the AUA codon-specific tRNA(Ile) that contains the anticodon CAU, in an ATP-dependent manner. Cytidine is converted to lysidine, thus changing the amino acid specificity of the tRNA from methionine to isoleucine.</text>
</comment>
<dbReference type="InterPro" id="IPR012094">
    <property type="entry name" value="tRNA_Ile_lys_synt"/>
</dbReference>
<proteinExistence type="inferred from homology"/>
<dbReference type="NCBIfam" id="TIGR02433">
    <property type="entry name" value="lysidine_TilS_C"/>
    <property type="match status" value="1"/>
</dbReference>
<evidence type="ECO:0000256" key="4">
    <source>
        <dbReference type="ARBA" id="ARBA00022694"/>
    </source>
</evidence>
<dbReference type="NCBIfam" id="TIGR02432">
    <property type="entry name" value="lysidine_TilS_N"/>
    <property type="match status" value="1"/>
</dbReference>
<dbReference type="InterPro" id="IPR011063">
    <property type="entry name" value="TilS/TtcA_N"/>
</dbReference>
<dbReference type="Pfam" id="PF11734">
    <property type="entry name" value="TilS_C"/>
    <property type="match status" value="1"/>
</dbReference>
<dbReference type="KEGG" id="mgik:GO620_013035"/>
<evidence type="ECO:0000256" key="6">
    <source>
        <dbReference type="ARBA" id="ARBA00022840"/>
    </source>
</evidence>
<dbReference type="GO" id="GO:0005524">
    <property type="term" value="F:ATP binding"/>
    <property type="evidence" value="ECO:0007669"/>
    <property type="project" value="UniProtKB-UniRule"/>
</dbReference>
<dbReference type="InterPro" id="IPR012796">
    <property type="entry name" value="Lysidine-tRNA-synth_C"/>
</dbReference>
<evidence type="ECO:0000256" key="3">
    <source>
        <dbReference type="ARBA" id="ARBA00022598"/>
    </source>
</evidence>
<dbReference type="Pfam" id="PF01171">
    <property type="entry name" value="ATP_bind_3"/>
    <property type="match status" value="1"/>
</dbReference>
<dbReference type="AlphaFoldDB" id="A0A6I4I2R3"/>
<evidence type="ECO:0000259" key="9">
    <source>
        <dbReference type="SMART" id="SM00977"/>
    </source>
</evidence>
<dbReference type="EMBL" id="CP066775">
    <property type="protein sequence ID" value="QQL49094.1"/>
    <property type="molecule type" value="Genomic_DNA"/>
</dbReference>
<organism evidence="10 11">
    <name type="scientific">Mucilaginibacter ginkgonis</name>
    <dbReference type="NCBI Taxonomy" id="2682091"/>
    <lineage>
        <taxon>Bacteria</taxon>
        <taxon>Pseudomonadati</taxon>
        <taxon>Bacteroidota</taxon>
        <taxon>Sphingobacteriia</taxon>
        <taxon>Sphingobacteriales</taxon>
        <taxon>Sphingobacteriaceae</taxon>
        <taxon>Mucilaginibacter</taxon>
    </lineage>
</organism>
<evidence type="ECO:0000256" key="8">
    <source>
        <dbReference type="HAMAP-Rule" id="MF_01161"/>
    </source>
</evidence>
<dbReference type="PANTHER" id="PTHR43033:SF1">
    <property type="entry name" value="TRNA(ILE)-LYSIDINE SYNTHASE-RELATED"/>
    <property type="match status" value="1"/>
</dbReference>
<keyword evidence="11" id="KW-1185">Reference proteome</keyword>
<keyword evidence="2 8" id="KW-0963">Cytoplasm</keyword>
<dbReference type="EC" id="6.3.4.19" evidence="8"/>
<dbReference type="Gene3D" id="3.40.50.620">
    <property type="entry name" value="HUPs"/>
    <property type="match status" value="1"/>
</dbReference>